<dbReference type="OrthoDB" id="9803416at2"/>
<dbReference type="GO" id="GO:0015087">
    <property type="term" value="F:cobalt ion transmembrane transporter activity"/>
    <property type="evidence" value="ECO:0007669"/>
    <property type="project" value="UniProtKB-UniRule"/>
</dbReference>
<keyword evidence="6" id="KW-0997">Cell inner membrane</keyword>
<evidence type="ECO:0000313" key="15">
    <source>
        <dbReference type="EMBL" id="PKR54930.1"/>
    </source>
</evidence>
<dbReference type="Pfam" id="PF01544">
    <property type="entry name" value="CorA"/>
    <property type="match status" value="1"/>
</dbReference>
<accession>A0A2N3KWQ9</accession>
<dbReference type="Gene3D" id="1.20.58.340">
    <property type="entry name" value="Magnesium transport protein CorA, transmembrane region"/>
    <property type="match status" value="2"/>
</dbReference>
<keyword evidence="5 13" id="KW-1003">Cell membrane</keyword>
<evidence type="ECO:0000256" key="5">
    <source>
        <dbReference type="ARBA" id="ARBA00022475"/>
    </source>
</evidence>
<evidence type="ECO:0000256" key="10">
    <source>
        <dbReference type="ARBA" id="ARBA00023065"/>
    </source>
</evidence>
<sequence length="389" mass="42838">MESNEIYAPLRTSTDADLPENSEGDVTLSDAQKDPRTDIEVSERHVEANLASEGEDDIHCDADALHDVEEGGLAGEPAAIVGTKIAAAGKAPKAAPVWIDLLEPNASELRAIEARFGIEVPTREEMQEIELSSRLYDEEGALFMTVTILNRAATDDPEATAVTFILVKKTLITLRYADPIPFKTFTRRVKRSPGLASSSDAVLLGLLEQIVDRLADIMEISVADLEKISNAVFSKEGNGSDQDHHENLRRIGRAGNLASKAKDSLLNLNRMALFLNTQARFKKDTKARLKTLSRDIVSITEHANFVANKVTFLLDATLGMINLEQNNIIKIFSVAAAAFLPPTLIASIYGMNFQFMPELHWEYGYPLAIALMVLSAVGPLWYFKRKGWL</sequence>
<organism evidence="15 16">
    <name type="scientific">Thalassospira marina</name>
    <dbReference type="NCBI Taxonomy" id="2048283"/>
    <lineage>
        <taxon>Bacteria</taxon>
        <taxon>Pseudomonadati</taxon>
        <taxon>Pseudomonadota</taxon>
        <taxon>Alphaproteobacteria</taxon>
        <taxon>Rhodospirillales</taxon>
        <taxon>Thalassospiraceae</taxon>
        <taxon>Thalassospira</taxon>
    </lineage>
</organism>
<keyword evidence="7 13" id="KW-0812">Transmembrane</keyword>
<feature type="region of interest" description="Disordered" evidence="14">
    <location>
        <begin position="1"/>
        <end position="41"/>
    </location>
</feature>
<proteinExistence type="inferred from homology"/>
<dbReference type="PANTHER" id="PTHR47685:SF1">
    <property type="entry name" value="MAGNESIUM TRANSPORT PROTEIN CORA"/>
    <property type="match status" value="1"/>
</dbReference>
<keyword evidence="11 13" id="KW-0472">Membrane</keyword>
<feature type="transmembrane region" description="Helical" evidence="13">
    <location>
        <begin position="363"/>
        <end position="383"/>
    </location>
</feature>
<evidence type="ECO:0000313" key="16">
    <source>
        <dbReference type="Proteomes" id="UP000233597"/>
    </source>
</evidence>
<keyword evidence="4 13" id="KW-0813">Transport</keyword>
<keyword evidence="10 13" id="KW-0406">Ion transport</keyword>
<dbReference type="InterPro" id="IPR004488">
    <property type="entry name" value="Mg/Co-transport_prot_CorA"/>
</dbReference>
<dbReference type="SUPFAM" id="SSF144083">
    <property type="entry name" value="Magnesium transport protein CorA, transmembrane region"/>
    <property type="match status" value="1"/>
</dbReference>
<comment type="function">
    <text evidence="13">Mediates influx of magnesium ions.</text>
</comment>
<dbReference type="GO" id="GO:0015099">
    <property type="term" value="F:nickel cation transmembrane transporter activity"/>
    <property type="evidence" value="ECO:0007669"/>
    <property type="project" value="TreeGrafter"/>
</dbReference>
<evidence type="ECO:0000256" key="11">
    <source>
        <dbReference type="ARBA" id="ARBA00023136"/>
    </source>
</evidence>
<dbReference type="FunFam" id="1.20.58.340:FF:000001">
    <property type="entry name" value="Magnesium transport protein CorA"/>
    <property type="match status" value="1"/>
</dbReference>
<evidence type="ECO:0000256" key="8">
    <source>
        <dbReference type="ARBA" id="ARBA00022842"/>
    </source>
</evidence>
<dbReference type="RefSeq" id="WP_101264771.1">
    <property type="nucleotide sequence ID" value="NZ_NWTK01000003.1"/>
</dbReference>
<evidence type="ECO:0000256" key="12">
    <source>
        <dbReference type="ARBA" id="ARBA00034269"/>
    </source>
</evidence>
<evidence type="ECO:0000256" key="3">
    <source>
        <dbReference type="ARBA" id="ARBA00019439"/>
    </source>
</evidence>
<keyword evidence="9 13" id="KW-1133">Transmembrane helix</keyword>
<evidence type="ECO:0000256" key="1">
    <source>
        <dbReference type="ARBA" id="ARBA00004429"/>
    </source>
</evidence>
<feature type="compositionally biased region" description="Basic and acidic residues" evidence="14">
    <location>
        <begin position="31"/>
        <end position="41"/>
    </location>
</feature>
<evidence type="ECO:0000256" key="9">
    <source>
        <dbReference type="ARBA" id="ARBA00022989"/>
    </source>
</evidence>
<dbReference type="GO" id="GO:0005886">
    <property type="term" value="C:plasma membrane"/>
    <property type="evidence" value="ECO:0007669"/>
    <property type="project" value="UniProtKB-SubCell"/>
</dbReference>
<dbReference type="NCBIfam" id="TIGR00383">
    <property type="entry name" value="corA"/>
    <property type="match status" value="1"/>
</dbReference>
<dbReference type="SUPFAM" id="SSF143865">
    <property type="entry name" value="CorA soluble domain-like"/>
    <property type="match status" value="1"/>
</dbReference>
<dbReference type="InterPro" id="IPR045863">
    <property type="entry name" value="CorA_TM1_TM2"/>
</dbReference>
<evidence type="ECO:0000256" key="14">
    <source>
        <dbReference type="SAM" id="MobiDB-lite"/>
    </source>
</evidence>
<dbReference type="Proteomes" id="UP000233597">
    <property type="component" value="Unassembled WGS sequence"/>
</dbReference>
<comment type="catalytic activity">
    <reaction evidence="12">
        <text>Mg(2+)(in) = Mg(2+)(out)</text>
        <dbReference type="Rhea" id="RHEA:29827"/>
        <dbReference type="ChEBI" id="CHEBI:18420"/>
    </reaction>
</comment>
<dbReference type="GO" id="GO:0015095">
    <property type="term" value="F:magnesium ion transmembrane transporter activity"/>
    <property type="evidence" value="ECO:0007669"/>
    <property type="project" value="UniProtKB-UniRule"/>
</dbReference>
<keyword evidence="8 13" id="KW-0460">Magnesium</keyword>
<reference evidence="15 16" key="1">
    <citation type="submission" date="2017-09" db="EMBL/GenBank/DDBJ databases">
        <title>Biodiversity and function of Thalassospira species in the particle-attached aromatic-hydrocarbon-degrading consortia from the surface seawater of the South China Sea.</title>
        <authorList>
            <person name="Dong C."/>
            <person name="Liu R."/>
            <person name="Shao Z."/>
        </authorList>
    </citation>
    <scope>NUCLEOTIDE SEQUENCE [LARGE SCALE GENOMIC DNA]</scope>
    <source>
        <strain evidence="15 16">CSC1P2</strain>
    </source>
</reference>
<dbReference type="InterPro" id="IPR002523">
    <property type="entry name" value="MgTranspt_CorA/ZnTranspt_ZntB"/>
</dbReference>
<dbReference type="Gene3D" id="3.30.460.20">
    <property type="entry name" value="CorA soluble domain-like"/>
    <property type="match status" value="1"/>
</dbReference>
<dbReference type="InterPro" id="IPR045861">
    <property type="entry name" value="CorA_cytoplasmic_dom"/>
</dbReference>
<comment type="caution">
    <text evidence="15">The sequence shown here is derived from an EMBL/GenBank/DDBJ whole genome shotgun (WGS) entry which is preliminary data.</text>
</comment>
<comment type="similarity">
    <text evidence="2 13">Belongs to the CorA metal ion transporter (MIT) (TC 1.A.35) family.</text>
</comment>
<dbReference type="EMBL" id="NWTK01000003">
    <property type="protein sequence ID" value="PKR54930.1"/>
    <property type="molecule type" value="Genomic_DNA"/>
</dbReference>
<comment type="subcellular location">
    <subcellularLocation>
        <location evidence="1">Cell inner membrane</location>
        <topology evidence="1">Multi-pass membrane protein</topology>
    </subcellularLocation>
    <subcellularLocation>
        <location evidence="13">Membrane</location>
        <topology evidence="13">Multi-pass membrane protein</topology>
    </subcellularLocation>
</comment>
<dbReference type="PANTHER" id="PTHR47685">
    <property type="entry name" value="MAGNESIUM TRANSPORT PROTEIN CORA"/>
    <property type="match status" value="1"/>
</dbReference>
<dbReference type="CDD" id="cd12837">
    <property type="entry name" value="EcCorA-like_u1"/>
    <property type="match status" value="1"/>
</dbReference>
<evidence type="ECO:0000256" key="4">
    <source>
        <dbReference type="ARBA" id="ARBA00022448"/>
    </source>
</evidence>
<evidence type="ECO:0000256" key="7">
    <source>
        <dbReference type="ARBA" id="ARBA00022692"/>
    </source>
</evidence>
<dbReference type="AlphaFoldDB" id="A0A2N3KWQ9"/>
<evidence type="ECO:0000256" key="2">
    <source>
        <dbReference type="ARBA" id="ARBA00009765"/>
    </source>
</evidence>
<protein>
    <recommendedName>
        <fullName evidence="3 13">Magnesium transport protein CorA</fullName>
    </recommendedName>
</protein>
<evidence type="ECO:0000256" key="13">
    <source>
        <dbReference type="RuleBase" id="RU362010"/>
    </source>
</evidence>
<dbReference type="InterPro" id="IPR050829">
    <property type="entry name" value="CorA_MIT"/>
</dbReference>
<name>A0A2N3KWQ9_9PROT</name>
<feature type="transmembrane region" description="Helical" evidence="13">
    <location>
        <begin position="328"/>
        <end position="351"/>
    </location>
</feature>
<evidence type="ECO:0000256" key="6">
    <source>
        <dbReference type="ARBA" id="ARBA00022519"/>
    </source>
</evidence>
<gene>
    <name evidence="13 15" type="primary">corA</name>
    <name evidence="15" type="ORF">COO20_05915</name>
</gene>